<reference evidence="2 3" key="1">
    <citation type="submission" date="2021-07" db="EMBL/GenBank/DDBJ databases">
        <authorList>
            <person name="Palmer J.M."/>
        </authorList>
    </citation>
    <scope>NUCLEOTIDE SEQUENCE [LARGE SCALE GENOMIC DNA]</scope>
    <source>
        <strain evidence="2 3">AT_MEX2019</strain>
        <tissue evidence="2">Muscle</tissue>
    </source>
</reference>
<organism evidence="2 3">
    <name type="scientific">Ataeniobius toweri</name>
    <dbReference type="NCBI Taxonomy" id="208326"/>
    <lineage>
        <taxon>Eukaryota</taxon>
        <taxon>Metazoa</taxon>
        <taxon>Chordata</taxon>
        <taxon>Craniata</taxon>
        <taxon>Vertebrata</taxon>
        <taxon>Euteleostomi</taxon>
        <taxon>Actinopterygii</taxon>
        <taxon>Neopterygii</taxon>
        <taxon>Teleostei</taxon>
        <taxon>Neoteleostei</taxon>
        <taxon>Acanthomorphata</taxon>
        <taxon>Ovalentaria</taxon>
        <taxon>Atherinomorphae</taxon>
        <taxon>Cyprinodontiformes</taxon>
        <taxon>Goodeidae</taxon>
        <taxon>Ataeniobius</taxon>
    </lineage>
</organism>
<accession>A0ABU7C9K0</accession>
<protein>
    <submittedName>
        <fullName evidence="2">Uncharacterized protein</fullName>
    </submittedName>
</protein>
<feature type="transmembrane region" description="Helical" evidence="1">
    <location>
        <begin position="57"/>
        <end position="79"/>
    </location>
</feature>
<evidence type="ECO:0000313" key="2">
    <source>
        <dbReference type="EMBL" id="MED6259391.1"/>
    </source>
</evidence>
<keyword evidence="1" id="KW-0472">Membrane</keyword>
<keyword evidence="3" id="KW-1185">Reference proteome</keyword>
<proteinExistence type="predicted"/>
<name>A0ABU7C9K0_9TELE</name>
<evidence type="ECO:0000256" key="1">
    <source>
        <dbReference type="SAM" id="Phobius"/>
    </source>
</evidence>
<dbReference type="EMBL" id="JAHUTI010083435">
    <property type="protein sequence ID" value="MED6259391.1"/>
    <property type="molecule type" value="Genomic_DNA"/>
</dbReference>
<comment type="caution">
    <text evidence="2">The sequence shown here is derived from an EMBL/GenBank/DDBJ whole genome shotgun (WGS) entry which is preliminary data.</text>
</comment>
<gene>
    <name evidence="2" type="ORF">ATANTOWER_021992</name>
</gene>
<sequence>RGMWLQCEIANGYQGNAEGNKKLSAPVVRARWRRRNEPRAFSRILSRARRFYHTRSFLTFSDCLLFALFFSLLLFPIAFPNPVTSLRLLLSSLLSISVCVGR</sequence>
<keyword evidence="1" id="KW-0812">Transmembrane</keyword>
<feature type="non-terminal residue" evidence="2">
    <location>
        <position position="1"/>
    </location>
</feature>
<dbReference type="Proteomes" id="UP001345963">
    <property type="component" value="Unassembled WGS sequence"/>
</dbReference>
<keyword evidence="1" id="KW-1133">Transmembrane helix</keyword>
<evidence type="ECO:0000313" key="3">
    <source>
        <dbReference type="Proteomes" id="UP001345963"/>
    </source>
</evidence>